<dbReference type="EMBL" id="CAUEEQ010019604">
    <property type="protein sequence ID" value="CAJ0942045.1"/>
    <property type="molecule type" value="Genomic_DNA"/>
</dbReference>
<reference evidence="1" key="1">
    <citation type="submission" date="2023-07" db="EMBL/GenBank/DDBJ databases">
        <authorList>
            <person name="Stuckert A."/>
        </authorList>
    </citation>
    <scope>NUCLEOTIDE SEQUENCE</scope>
</reference>
<proteinExistence type="predicted"/>
<keyword evidence="2" id="KW-1185">Reference proteome</keyword>
<evidence type="ECO:0000313" key="1">
    <source>
        <dbReference type="EMBL" id="CAJ0942045.1"/>
    </source>
</evidence>
<dbReference type="Proteomes" id="UP001176940">
    <property type="component" value="Unassembled WGS sequence"/>
</dbReference>
<evidence type="ECO:0000313" key="2">
    <source>
        <dbReference type="Proteomes" id="UP001176940"/>
    </source>
</evidence>
<dbReference type="Pfam" id="PF15130">
    <property type="entry name" value="DUF4566"/>
    <property type="match status" value="1"/>
</dbReference>
<organism evidence="1 2">
    <name type="scientific">Ranitomeya imitator</name>
    <name type="common">mimic poison frog</name>
    <dbReference type="NCBI Taxonomy" id="111125"/>
    <lineage>
        <taxon>Eukaryota</taxon>
        <taxon>Metazoa</taxon>
        <taxon>Chordata</taxon>
        <taxon>Craniata</taxon>
        <taxon>Vertebrata</taxon>
        <taxon>Euteleostomi</taxon>
        <taxon>Amphibia</taxon>
        <taxon>Batrachia</taxon>
        <taxon>Anura</taxon>
        <taxon>Neobatrachia</taxon>
        <taxon>Hyloidea</taxon>
        <taxon>Dendrobatidae</taxon>
        <taxon>Dendrobatinae</taxon>
        <taxon>Ranitomeya</taxon>
    </lineage>
</organism>
<name>A0ABN9LKM4_9NEOB</name>
<protein>
    <submittedName>
        <fullName evidence="1">Uncharacterized protein</fullName>
    </submittedName>
</protein>
<comment type="caution">
    <text evidence="1">The sequence shown here is derived from an EMBL/GenBank/DDBJ whole genome shotgun (WGS) entry which is preliminary data.</text>
</comment>
<sequence length="303" mass="35374">MGDPNSRKKQALNRLRSQLRKKKESLADQFDFKMYIAFVFKDKKKKSALFEVADVIPVMTNNYEENILKGVRDSSYSLESSLELLQKDVVQLHAPRYQSMRRDVIGCTQEMDFILWPRNDIEKIVCLLFSRWKGSEEPYRPAKFEFHHGDYEKHLLHVLSRKDKTGIVLNNPNQSVFLFVDKQHLQTPKSKATILKLCSICLYLPQEQLTHWAVGTIEDHLRPYMPEMVTRVNIGLLSAALRLVTRCLPWLPAKTSLNRCHTRRFSDVCGESSDEIKFWTFFPDQRQHSRGLIAAACHTGRYR</sequence>
<accession>A0ABN9LKM4</accession>
<gene>
    <name evidence="1" type="ORF">RIMI_LOCUS9448188</name>
</gene>
<dbReference type="InterPro" id="IPR027903">
    <property type="entry name" value="DUF4566"/>
</dbReference>